<reference evidence="2" key="2">
    <citation type="submission" date="2020-09" db="EMBL/GenBank/DDBJ databases">
        <authorList>
            <person name="Sun Q."/>
            <person name="Kim S."/>
        </authorList>
    </citation>
    <scope>NUCLEOTIDE SEQUENCE</scope>
    <source>
        <strain evidence="2">KCTC 32513</strain>
    </source>
</reference>
<evidence type="ECO:0000256" key="1">
    <source>
        <dbReference type="SAM" id="SignalP"/>
    </source>
</evidence>
<name>A0A8J3CPX1_9PROT</name>
<dbReference type="RefSeq" id="WP_189496203.1">
    <property type="nucleotide sequence ID" value="NZ_BMZH01000003.1"/>
</dbReference>
<feature type="signal peptide" evidence="1">
    <location>
        <begin position="1"/>
        <end position="23"/>
    </location>
</feature>
<protein>
    <recommendedName>
        <fullName evidence="4">Magnesium transporter MgtE intracellular domain-containing protein</fullName>
    </recommendedName>
</protein>
<comment type="caution">
    <text evidence="2">The sequence shown here is derived from an EMBL/GenBank/DDBJ whole genome shotgun (WGS) entry which is preliminary data.</text>
</comment>
<reference evidence="2" key="1">
    <citation type="journal article" date="2014" name="Int. J. Syst. Evol. Microbiol.">
        <title>Complete genome sequence of Corynebacterium casei LMG S-19264T (=DSM 44701T), isolated from a smear-ripened cheese.</title>
        <authorList>
            <consortium name="US DOE Joint Genome Institute (JGI-PGF)"/>
            <person name="Walter F."/>
            <person name="Albersmeier A."/>
            <person name="Kalinowski J."/>
            <person name="Ruckert C."/>
        </authorList>
    </citation>
    <scope>NUCLEOTIDE SEQUENCE</scope>
    <source>
        <strain evidence="2">KCTC 32513</strain>
    </source>
</reference>
<gene>
    <name evidence="2" type="ORF">GCM10009069_10800</name>
</gene>
<proteinExistence type="predicted"/>
<dbReference type="AlphaFoldDB" id="A0A8J3CPX1"/>
<organism evidence="2 3">
    <name type="scientific">Algimonas arctica</name>
    <dbReference type="NCBI Taxonomy" id="1479486"/>
    <lineage>
        <taxon>Bacteria</taxon>
        <taxon>Pseudomonadati</taxon>
        <taxon>Pseudomonadota</taxon>
        <taxon>Alphaproteobacteria</taxon>
        <taxon>Maricaulales</taxon>
        <taxon>Robiginitomaculaceae</taxon>
        <taxon>Algimonas</taxon>
    </lineage>
</organism>
<keyword evidence="1" id="KW-0732">Signal</keyword>
<dbReference type="Proteomes" id="UP000634004">
    <property type="component" value="Unassembled WGS sequence"/>
</dbReference>
<feature type="chain" id="PRO_5035170946" description="Magnesium transporter MgtE intracellular domain-containing protein" evidence="1">
    <location>
        <begin position="24"/>
        <end position="194"/>
    </location>
</feature>
<sequence>MKSSILIALAIGFAGFGALEVAALNPADAMTPKPTPDAALTDPTHVAAKLDTEHTQAACLTPTLVAAFEPRHKALESREAKLDLRQAELEDLETTIQTRLGDMQKTRDELKTLTAQIDVVAGKDISHLVEMYSTMKPKNAAAIFDRMDPAFAAGFLREIDSARAGVIMAEMGEEQSYRISLLIANRHADWRNKG</sequence>
<dbReference type="EMBL" id="BMZH01000003">
    <property type="protein sequence ID" value="GHA89508.1"/>
    <property type="molecule type" value="Genomic_DNA"/>
</dbReference>
<evidence type="ECO:0008006" key="4">
    <source>
        <dbReference type="Google" id="ProtNLM"/>
    </source>
</evidence>
<evidence type="ECO:0000313" key="2">
    <source>
        <dbReference type="EMBL" id="GHA89508.1"/>
    </source>
</evidence>
<keyword evidence="3" id="KW-1185">Reference proteome</keyword>
<dbReference type="SUPFAM" id="SSF158791">
    <property type="entry name" value="MgtE N-terminal domain-like"/>
    <property type="match status" value="1"/>
</dbReference>
<accession>A0A8J3CPX1</accession>
<evidence type="ECO:0000313" key="3">
    <source>
        <dbReference type="Proteomes" id="UP000634004"/>
    </source>
</evidence>